<dbReference type="GO" id="GO:0016757">
    <property type="term" value="F:glycosyltransferase activity"/>
    <property type="evidence" value="ECO:0007669"/>
    <property type="project" value="UniProtKB-KW"/>
</dbReference>
<evidence type="ECO:0000256" key="1">
    <source>
        <dbReference type="ARBA" id="ARBA00004236"/>
    </source>
</evidence>
<proteinExistence type="predicted"/>
<keyword evidence="4" id="KW-0808">Transferase</keyword>
<organism evidence="8">
    <name type="scientific">Desulfatirhabdium butyrativorans</name>
    <dbReference type="NCBI Taxonomy" id="340467"/>
    <lineage>
        <taxon>Bacteria</taxon>
        <taxon>Pseudomonadati</taxon>
        <taxon>Thermodesulfobacteriota</taxon>
        <taxon>Desulfobacteria</taxon>
        <taxon>Desulfobacterales</taxon>
        <taxon>Desulfatirhabdiaceae</taxon>
        <taxon>Desulfatirhabdium</taxon>
    </lineage>
</organism>
<gene>
    <name evidence="8" type="ORF">ENS29_11440</name>
</gene>
<dbReference type="GO" id="GO:0005886">
    <property type="term" value="C:plasma membrane"/>
    <property type="evidence" value="ECO:0007669"/>
    <property type="project" value="UniProtKB-SubCell"/>
</dbReference>
<evidence type="ECO:0000256" key="3">
    <source>
        <dbReference type="ARBA" id="ARBA00022676"/>
    </source>
</evidence>
<dbReference type="SUPFAM" id="SSF53448">
    <property type="entry name" value="Nucleotide-diphospho-sugar transferases"/>
    <property type="match status" value="2"/>
</dbReference>
<reference evidence="8" key="1">
    <citation type="journal article" date="2020" name="mSystems">
        <title>Genome- and Community-Level Interaction Insights into Carbon Utilization and Element Cycling Functions of Hydrothermarchaeota in Hydrothermal Sediment.</title>
        <authorList>
            <person name="Zhou Z."/>
            <person name="Liu Y."/>
            <person name="Xu W."/>
            <person name="Pan J."/>
            <person name="Luo Z.H."/>
            <person name="Li M."/>
        </authorList>
    </citation>
    <scope>NUCLEOTIDE SEQUENCE [LARGE SCALE GENOMIC DNA]</scope>
    <source>
        <strain evidence="8">SpSt-477</strain>
    </source>
</reference>
<evidence type="ECO:0000256" key="2">
    <source>
        <dbReference type="ARBA" id="ARBA00022475"/>
    </source>
</evidence>
<dbReference type="Gene3D" id="3.90.550.10">
    <property type="entry name" value="Spore Coat Polysaccharide Biosynthesis Protein SpsA, Chain A"/>
    <property type="match status" value="1"/>
</dbReference>
<dbReference type="InterPro" id="IPR029044">
    <property type="entry name" value="Nucleotide-diphossugar_trans"/>
</dbReference>
<dbReference type="NCBIfam" id="TIGR04283">
    <property type="entry name" value="glyco_like_mftF"/>
    <property type="match status" value="1"/>
</dbReference>
<dbReference type="PANTHER" id="PTHR43646:SF2">
    <property type="entry name" value="GLYCOSYLTRANSFERASE 2-LIKE DOMAIN-CONTAINING PROTEIN"/>
    <property type="match status" value="1"/>
</dbReference>
<name>A0A7C4W6K1_9BACT</name>
<evidence type="ECO:0000256" key="6">
    <source>
        <dbReference type="SAM" id="MobiDB-lite"/>
    </source>
</evidence>
<dbReference type="PANTHER" id="PTHR43646">
    <property type="entry name" value="GLYCOSYLTRANSFERASE"/>
    <property type="match status" value="1"/>
</dbReference>
<feature type="domain" description="Glycosyltransferase 2-like" evidence="7">
    <location>
        <begin position="237"/>
        <end position="334"/>
    </location>
</feature>
<evidence type="ECO:0000256" key="5">
    <source>
        <dbReference type="ARBA" id="ARBA00023136"/>
    </source>
</evidence>
<dbReference type="NCBIfam" id="TIGR04282">
    <property type="entry name" value="glyco_like_cofC"/>
    <property type="match status" value="1"/>
</dbReference>
<comment type="caution">
    <text evidence="8">The sequence shown here is derived from an EMBL/GenBank/DDBJ whole genome shotgun (WGS) entry which is preliminary data.</text>
</comment>
<dbReference type="InterPro" id="IPR026461">
    <property type="entry name" value="Trfase_2_rSAM/seldom_assoc"/>
</dbReference>
<protein>
    <submittedName>
        <fullName evidence="8">DUF2064 domain-containing protein</fullName>
    </submittedName>
</protein>
<sequence>MIVTDSKATSGPPGKRSFETAQPAAGHRRLILFTRFPVPGSTKTRLIPLLGESGAAALQKSLTGKAVATARCIASETQASIDICHEGGNERLFRHWLGKGLAFHPQRGKSLGERMADSFQMAFDAGTKHVVLIGCDCPQMGIEPLRQAFSALNYCDVVLGPVQDGGYILIGLRRPESCLFEEMPWGMPELYAETRRRIRRQGLSLFELPMLSDVDRPDDLTMNVYRAIGWHSEKATTVIIPTRNEACHIAETVRLALQGADEVIVADGGSEDDTRQKAEEAGAKVLMIPYGRGTQLNVAALEATGEILVFLHADTRLPDGFEGKIAQVLQNPDVPACAFELGIRGEGAGFQVVASLANVRSRLFRLPYGDQVLCMRKRDFLEIGGYVNWPILEDLELVLRLRRRGDMHIIPQKVWTSARRWKRLGVLRTTLINQVLLAGYLVGMDPYRMTSLYRGVRER</sequence>
<dbReference type="Pfam" id="PF09837">
    <property type="entry name" value="DUF2064"/>
    <property type="match status" value="1"/>
</dbReference>
<dbReference type="AlphaFoldDB" id="A0A7C4W6K1"/>
<keyword evidence="2" id="KW-1003">Cell membrane</keyword>
<keyword evidence="3" id="KW-0328">Glycosyltransferase</keyword>
<evidence type="ECO:0000313" key="8">
    <source>
        <dbReference type="EMBL" id="HGU33457.1"/>
    </source>
</evidence>
<dbReference type="InterPro" id="IPR018641">
    <property type="entry name" value="Trfase_1_rSAM/seldom-assoc"/>
</dbReference>
<dbReference type="Pfam" id="PF00535">
    <property type="entry name" value="Glycos_transf_2"/>
    <property type="match status" value="1"/>
</dbReference>
<dbReference type="EMBL" id="DSUH01000262">
    <property type="protein sequence ID" value="HGU33457.1"/>
    <property type="molecule type" value="Genomic_DNA"/>
</dbReference>
<comment type="subcellular location">
    <subcellularLocation>
        <location evidence="1">Cell membrane</location>
    </subcellularLocation>
</comment>
<dbReference type="InterPro" id="IPR001173">
    <property type="entry name" value="Glyco_trans_2-like"/>
</dbReference>
<dbReference type="CDD" id="cd02522">
    <property type="entry name" value="GT_2_like_a"/>
    <property type="match status" value="1"/>
</dbReference>
<evidence type="ECO:0000259" key="7">
    <source>
        <dbReference type="Pfam" id="PF00535"/>
    </source>
</evidence>
<feature type="region of interest" description="Disordered" evidence="6">
    <location>
        <begin position="1"/>
        <end position="22"/>
    </location>
</feature>
<evidence type="ECO:0000256" key="4">
    <source>
        <dbReference type="ARBA" id="ARBA00022679"/>
    </source>
</evidence>
<keyword evidence="5" id="KW-0472">Membrane</keyword>
<accession>A0A7C4W6K1</accession>